<gene>
    <name evidence="8" type="ORF">L798_03316</name>
</gene>
<dbReference type="Pfam" id="PF00153">
    <property type="entry name" value="Mito_carr"/>
    <property type="match status" value="3"/>
</dbReference>
<dbReference type="eggNOG" id="KOG0752">
    <property type="taxonomic scope" value="Eukaryota"/>
</dbReference>
<evidence type="ECO:0000313" key="8">
    <source>
        <dbReference type="EMBL" id="KDR21846.1"/>
    </source>
</evidence>
<feature type="repeat" description="Solcar" evidence="6">
    <location>
        <begin position="1"/>
        <end position="62"/>
    </location>
</feature>
<name>A0A067RD89_ZOONE</name>
<feature type="repeat" description="Solcar" evidence="6">
    <location>
        <begin position="75"/>
        <end position="161"/>
    </location>
</feature>
<dbReference type="Proteomes" id="UP000027135">
    <property type="component" value="Unassembled WGS sequence"/>
</dbReference>
<evidence type="ECO:0000256" key="5">
    <source>
        <dbReference type="ARBA" id="ARBA00023136"/>
    </source>
</evidence>
<comment type="subcellular location">
    <subcellularLocation>
        <location evidence="1">Membrane</location>
        <topology evidence="1">Multi-pass membrane protein</topology>
    </subcellularLocation>
</comment>
<dbReference type="Gene3D" id="1.50.40.10">
    <property type="entry name" value="Mitochondrial carrier domain"/>
    <property type="match status" value="1"/>
</dbReference>
<keyword evidence="7" id="KW-0813">Transport</keyword>
<dbReference type="InParanoid" id="A0A067RD89"/>
<comment type="similarity">
    <text evidence="2 7">Belongs to the mitochondrial carrier (TC 2.A.29) family.</text>
</comment>
<evidence type="ECO:0008006" key="10">
    <source>
        <dbReference type="Google" id="ProtNLM"/>
    </source>
</evidence>
<feature type="repeat" description="Solcar" evidence="6">
    <location>
        <begin position="169"/>
        <end position="258"/>
    </location>
</feature>
<evidence type="ECO:0000256" key="7">
    <source>
        <dbReference type="RuleBase" id="RU000488"/>
    </source>
</evidence>
<dbReference type="InterPro" id="IPR018108">
    <property type="entry name" value="MCP_transmembrane"/>
</dbReference>
<dbReference type="OMA" id="MYVCYGA"/>
<dbReference type="PANTHER" id="PTHR24089">
    <property type="entry name" value="SOLUTE CARRIER FAMILY 25"/>
    <property type="match status" value="1"/>
</dbReference>
<keyword evidence="5 6" id="KW-0472">Membrane</keyword>
<evidence type="ECO:0000256" key="3">
    <source>
        <dbReference type="ARBA" id="ARBA00022692"/>
    </source>
</evidence>
<sequence>LQVEPLNHTCKDAKYWSVTQAARRIVKEEGVPALWKGHVPAQVLSIMYGVLQFVSFEFLTQQTWYLIPRFREDVYRPVVHFVCGGIAGSLATVFSFPSDVVRTRLIAQGEPKVCKNVLQVCTMIYTKEGPRAFFKGLSPTLIQIAPHTGVQFACYNIFTTIWKNIEVNDHPTRYRVTGGQHNDPPAIASFPDLITLPIVAPQFSHDAGLAPEFVCRGLLHCLWLTARYETVAGLYKGLWPSILKAGVTTALHFCIYEQ</sequence>
<evidence type="ECO:0000256" key="4">
    <source>
        <dbReference type="ARBA" id="ARBA00022737"/>
    </source>
</evidence>
<dbReference type="STRING" id="136037.A0A067RD89"/>
<keyword evidence="9" id="KW-1185">Reference proteome</keyword>
<protein>
    <recommendedName>
        <fullName evidence="10">Mitochondrial thiamine pyrophosphate carrier</fullName>
    </recommendedName>
</protein>
<keyword evidence="3 6" id="KW-0812">Transmembrane</keyword>
<feature type="non-terminal residue" evidence="8">
    <location>
        <position position="1"/>
    </location>
</feature>
<dbReference type="AlphaFoldDB" id="A0A067RD89"/>
<reference evidence="8 9" key="1">
    <citation type="journal article" date="2014" name="Nat. Commun.">
        <title>Molecular traces of alternative social organization in a termite genome.</title>
        <authorList>
            <person name="Terrapon N."/>
            <person name="Li C."/>
            <person name="Robertson H.M."/>
            <person name="Ji L."/>
            <person name="Meng X."/>
            <person name="Booth W."/>
            <person name="Chen Z."/>
            <person name="Childers C.P."/>
            <person name="Glastad K.M."/>
            <person name="Gokhale K."/>
            <person name="Gowin J."/>
            <person name="Gronenberg W."/>
            <person name="Hermansen R.A."/>
            <person name="Hu H."/>
            <person name="Hunt B.G."/>
            <person name="Huylmans A.K."/>
            <person name="Khalil S.M."/>
            <person name="Mitchell R.D."/>
            <person name="Munoz-Torres M.C."/>
            <person name="Mustard J.A."/>
            <person name="Pan H."/>
            <person name="Reese J.T."/>
            <person name="Scharf M.E."/>
            <person name="Sun F."/>
            <person name="Vogel H."/>
            <person name="Xiao J."/>
            <person name="Yang W."/>
            <person name="Yang Z."/>
            <person name="Yang Z."/>
            <person name="Zhou J."/>
            <person name="Zhu J."/>
            <person name="Brent C.S."/>
            <person name="Elsik C.G."/>
            <person name="Goodisman M.A."/>
            <person name="Liberles D.A."/>
            <person name="Roe R.M."/>
            <person name="Vargo E.L."/>
            <person name="Vilcinskas A."/>
            <person name="Wang J."/>
            <person name="Bornberg-Bauer E."/>
            <person name="Korb J."/>
            <person name="Zhang G."/>
            <person name="Liebig J."/>
        </authorList>
    </citation>
    <scope>NUCLEOTIDE SEQUENCE [LARGE SCALE GENOMIC DNA]</scope>
    <source>
        <tissue evidence="8">Whole organism</tissue>
    </source>
</reference>
<organism evidence="8 9">
    <name type="scientific">Zootermopsis nevadensis</name>
    <name type="common">Dampwood termite</name>
    <dbReference type="NCBI Taxonomy" id="136037"/>
    <lineage>
        <taxon>Eukaryota</taxon>
        <taxon>Metazoa</taxon>
        <taxon>Ecdysozoa</taxon>
        <taxon>Arthropoda</taxon>
        <taxon>Hexapoda</taxon>
        <taxon>Insecta</taxon>
        <taxon>Pterygota</taxon>
        <taxon>Neoptera</taxon>
        <taxon>Polyneoptera</taxon>
        <taxon>Dictyoptera</taxon>
        <taxon>Blattodea</taxon>
        <taxon>Blattoidea</taxon>
        <taxon>Termitoidae</taxon>
        <taxon>Termopsidae</taxon>
        <taxon>Zootermopsis</taxon>
    </lineage>
</organism>
<proteinExistence type="inferred from homology"/>
<evidence type="ECO:0000313" key="9">
    <source>
        <dbReference type="Proteomes" id="UP000027135"/>
    </source>
</evidence>
<feature type="non-terminal residue" evidence="8">
    <location>
        <position position="258"/>
    </location>
</feature>
<dbReference type="SUPFAM" id="SSF103506">
    <property type="entry name" value="Mitochondrial carrier"/>
    <property type="match status" value="1"/>
</dbReference>
<evidence type="ECO:0000256" key="2">
    <source>
        <dbReference type="ARBA" id="ARBA00006375"/>
    </source>
</evidence>
<dbReference type="FunCoup" id="A0A067RD89">
    <property type="interactions" value="391"/>
</dbReference>
<keyword evidence="4" id="KW-0677">Repeat</keyword>
<dbReference type="GO" id="GO:0016020">
    <property type="term" value="C:membrane"/>
    <property type="evidence" value="ECO:0007669"/>
    <property type="project" value="UniProtKB-SubCell"/>
</dbReference>
<dbReference type="InterPro" id="IPR023395">
    <property type="entry name" value="MCP_dom_sf"/>
</dbReference>
<dbReference type="EMBL" id="KK852533">
    <property type="protein sequence ID" value="KDR21846.1"/>
    <property type="molecule type" value="Genomic_DNA"/>
</dbReference>
<evidence type="ECO:0000256" key="6">
    <source>
        <dbReference type="PROSITE-ProRule" id="PRU00282"/>
    </source>
</evidence>
<accession>A0A067RD89</accession>
<dbReference type="PROSITE" id="PS50920">
    <property type="entry name" value="SOLCAR"/>
    <property type="match status" value="3"/>
</dbReference>
<evidence type="ECO:0000256" key="1">
    <source>
        <dbReference type="ARBA" id="ARBA00004141"/>
    </source>
</evidence>